<protein>
    <submittedName>
        <fullName evidence="1">Uncharacterized protein</fullName>
    </submittedName>
</protein>
<dbReference type="EMBL" id="JACXVP010000004">
    <property type="protein sequence ID" value="KAG5609700.1"/>
    <property type="molecule type" value="Genomic_DNA"/>
</dbReference>
<reference evidence="1 2" key="1">
    <citation type="submission" date="2020-09" db="EMBL/GenBank/DDBJ databases">
        <title>De no assembly of potato wild relative species, Solanum commersonii.</title>
        <authorList>
            <person name="Cho K."/>
        </authorList>
    </citation>
    <scope>NUCLEOTIDE SEQUENCE [LARGE SCALE GENOMIC DNA]</scope>
    <source>
        <strain evidence="1">LZ3.2</strain>
        <tissue evidence="1">Leaf</tissue>
    </source>
</reference>
<dbReference type="AlphaFoldDB" id="A0A9J5ZDU8"/>
<proteinExistence type="predicted"/>
<evidence type="ECO:0000313" key="2">
    <source>
        <dbReference type="Proteomes" id="UP000824120"/>
    </source>
</evidence>
<sequence length="79" mass="8672">MGHLAHYANLPASWLKVKVPWMIEQAITAPLNPLRASIDALSARVELKSRDFASLFETVEIPDDLSVEVPPATTGDDIM</sequence>
<evidence type="ECO:0000313" key="1">
    <source>
        <dbReference type="EMBL" id="KAG5609700.1"/>
    </source>
</evidence>
<dbReference type="Proteomes" id="UP000824120">
    <property type="component" value="Chromosome 4"/>
</dbReference>
<comment type="caution">
    <text evidence="1">The sequence shown here is derived from an EMBL/GenBank/DDBJ whole genome shotgun (WGS) entry which is preliminary data.</text>
</comment>
<organism evidence="1 2">
    <name type="scientific">Solanum commersonii</name>
    <name type="common">Commerson's wild potato</name>
    <name type="synonym">Commerson's nightshade</name>
    <dbReference type="NCBI Taxonomy" id="4109"/>
    <lineage>
        <taxon>Eukaryota</taxon>
        <taxon>Viridiplantae</taxon>
        <taxon>Streptophyta</taxon>
        <taxon>Embryophyta</taxon>
        <taxon>Tracheophyta</taxon>
        <taxon>Spermatophyta</taxon>
        <taxon>Magnoliopsida</taxon>
        <taxon>eudicotyledons</taxon>
        <taxon>Gunneridae</taxon>
        <taxon>Pentapetalae</taxon>
        <taxon>asterids</taxon>
        <taxon>lamiids</taxon>
        <taxon>Solanales</taxon>
        <taxon>Solanaceae</taxon>
        <taxon>Solanoideae</taxon>
        <taxon>Solaneae</taxon>
        <taxon>Solanum</taxon>
    </lineage>
</organism>
<gene>
    <name evidence="1" type="ORF">H5410_020981</name>
</gene>
<name>A0A9J5ZDU8_SOLCO</name>
<accession>A0A9J5ZDU8</accession>
<keyword evidence="2" id="KW-1185">Reference proteome</keyword>